<proteinExistence type="predicted"/>
<keyword evidence="2" id="KW-1185">Reference proteome</keyword>
<dbReference type="AlphaFoldDB" id="D7L5N6"/>
<evidence type="ECO:0000313" key="1">
    <source>
        <dbReference type="EMBL" id="EFH61394.1"/>
    </source>
</evidence>
<gene>
    <name evidence="1" type="ORF">ARALYDRAFT_341765</name>
</gene>
<evidence type="ECO:0000313" key="2">
    <source>
        <dbReference type="Proteomes" id="UP000008694"/>
    </source>
</evidence>
<reference evidence="2" key="1">
    <citation type="journal article" date="2011" name="Nat. Genet.">
        <title>The Arabidopsis lyrata genome sequence and the basis of rapid genome size change.</title>
        <authorList>
            <person name="Hu T.T."/>
            <person name="Pattyn P."/>
            <person name="Bakker E.G."/>
            <person name="Cao J."/>
            <person name="Cheng J.-F."/>
            <person name="Clark R.M."/>
            <person name="Fahlgren N."/>
            <person name="Fawcett J.A."/>
            <person name="Grimwood J."/>
            <person name="Gundlach H."/>
            <person name="Haberer G."/>
            <person name="Hollister J.D."/>
            <person name="Ossowski S."/>
            <person name="Ottilar R.P."/>
            <person name="Salamov A.A."/>
            <person name="Schneeberger K."/>
            <person name="Spannagl M."/>
            <person name="Wang X."/>
            <person name="Yang L."/>
            <person name="Nasrallah M.E."/>
            <person name="Bergelson J."/>
            <person name="Carrington J.C."/>
            <person name="Gaut B.S."/>
            <person name="Schmutz J."/>
            <person name="Mayer K.F.X."/>
            <person name="Van de Peer Y."/>
            <person name="Grigoriev I.V."/>
            <person name="Nordborg M."/>
            <person name="Weigel D."/>
            <person name="Guo Y.-L."/>
        </authorList>
    </citation>
    <scope>NUCLEOTIDE SEQUENCE [LARGE SCALE GENOMIC DNA]</scope>
    <source>
        <strain evidence="2">cv. MN47</strain>
    </source>
</reference>
<protein>
    <submittedName>
        <fullName evidence="1">Predicted protein</fullName>
    </submittedName>
</protein>
<sequence>METGKATTGSHNIYRINTTVASRKDHRDQPRRAATLDAPQQSVHHQTRCCSQADVAHRRAICPKRHALTSRKSHDSIILRKNLLCPNHASTKERWILKMIFLSTSPLAMSVCHQAVIDKAIATATEQNTYRYKLLGSQGCGEHDATVDFGVAATSVTVATNFRKWP</sequence>
<dbReference type="Proteomes" id="UP000008694">
    <property type="component" value="Unassembled WGS sequence"/>
</dbReference>
<organism evidence="2">
    <name type="scientific">Arabidopsis lyrata subsp. lyrata</name>
    <name type="common">Lyre-leaved rock-cress</name>
    <dbReference type="NCBI Taxonomy" id="81972"/>
    <lineage>
        <taxon>Eukaryota</taxon>
        <taxon>Viridiplantae</taxon>
        <taxon>Streptophyta</taxon>
        <taxon>Embryophyta</taxon>
        <taxon>Tracheophyta</taxon>
        <taxon>Spermatophyta</taxon>
        <taxon>Magnoliopsida</taxon>
        <taxon>eudicotyledons</taxon>
        <taxon>Gunneridae</taxon>
        <taxon>Pentapetalae</taxon>
        <taxon>rosids</taxon>
        <taxon>malvids</taxon>
        <taxon>Brassicales</taxon>
        <taxon>Brassicaceae</taxon>
        <taxon>Camelineae</taxon>
        <taxon>Arabidopsis</taxon>
    </lineage>
</organism>
<dbReference type="HOGENOM" id="CLU_1604982_0_0_1"/>
<dbReference type="Gramene" id="fgenesh1_pg.C_scaffold_3001528">
    <property type="protein sequence ID" value="fgenesh1_pg.C_scaffold_3001528"/>
    <property type="gene ID" value="fgenesh1_pg.C_scaffold_3001528"/>
</dbReference>
<dbReference type="EMBL" id="GL348715">
    <property type="protein sequence ID" value="EFH61394.1"/>
    <property type="molecule type" value="Genomic_DNA"/>
</dbReference>
<name>D7L5N6_ARALL</name>
<accession>D7L5N6</accession>